<keyword evidence="4" id="KW-1185">Reference proteome</keyword>
<dbReference type="SUPFAM" id="SSF52540">
    <property type="entry name" value="P-loop containing nucleoside triphosphate hydrolases"/>
    <property type="match status" value="1"/>
</dbReference>
<comment type="caution">
    <text evidence="3">The sequence shown here is derived from an EMBL/GenBank/DDBJ whole genome shotgun (WGS) entry which is preliminary data.</text>
</comment>
<dbReference type="Pfam" id="PF07726">
    <property type="entry name" value="AAA_3"/>
    <property type="match status" value="1"/>
</dbReference>
<dbReference type="EMBL" id="JAYJLD010000056">
    <property type="protein sequence ID" value="MEB3103879.1"/>
    <property type="molecule type" value="Genomic_DNA"/>
</dbReference>
<evidence type="ECO:0000259" key="1">
    <source>
        <dbReference type="Pfam" id="PF07726"/>
    </source>
</evidence>
<dbReference type="InterPro" id="IPR050764">
    <property type="entry name" value="CbbQ/NirQ/NorQ/GpvN"/>
</dbReference>
<dbReference type="InterPro" id="IPR027417">
    <property type="entry name" value="P-loop_NTPase"/>
</dbReference>
<dbReference type="Gene3D" id="3.40.50.300">
    <property type="entry name" value="P-loop containing nucleotide triphosphate hydrolases"/>
    <property type="match status" value="1"/>
</dbReference>
<evidence type="ECO:0000313" key="3">
    <source>
        <dbReference type="EMBL" id="MEB3103879.1"/>
    </source>
</evidence>
<evidence type="ECO:0000259" key="2">
    <source>
        <dbReference type="Pfam" id="PF17863"/>
    </source>
</evidence>
<dbReference type="CDD" id="cd00009">
    <property type="entry name" value="AAA"/>
    <property type="match status" value="1"/>
</dbReference>
<dbReference type="Pfam" id="PF17863">
    <property type="entry name" value="AAA_lid_2"/>
    <property type="match status" value="1"/>
</dbReference>
<accession>A0ABU5ZMZ7</accession>
<proteinExistence type="predicted"/>
<name>A0ABU5ZMZ7_9BACL</name>
<dbReference type="InterPro" id="IPR041628">
    <property type="entry name" value="ChlI/MoxR_AAA_lid"/>
</dbReference>
<protein>
    <submittedName>
        <fullName evidence="3">MoxR family ATPase</fullName>
    </submittedName>
</protein>
<reference evidence="3" key="1">
    <citation type="submission" date="2023-12" db="EMBL/GenBank/DDBJ databases">
        <title>Fervidustalea candida gen. nov., sp. nov., a novel member of the family Paenibacillaceae isolated from a geothermal area.</title>
        <authorList>
            <person name="Li W.-J."/>
            <person name="Jiao J.-Y."/>
            <person name="Chen Y."/>
        </authorList>
    </citation>
    <scope>NUCLEOTIDE SEQUENCE</scope>
    <source>
        <strain evidence="3">SYSU GA230002</strain>
    </source>
</reference>
<dbReference type="PANTHER" id="PTHR42759">
    <property type="entry name" value="MOXR FAMILY PROTEIN"/>
    <property type="match status" value="1"/>
</dbReference>
<feature type="domain" description="ChlI/MoxR AAA lid" evidence="2">
    <location>
        <begin position="241"/>
        <end position="311"/>
    </location>
</feature>
<dbReference type="PANTHER" id="PTHR42759:SF5">
    <property type="entry name" value="METHANOL DEHYDROGENASE REGULATOR"/>
    <property type="match status" value="1"/>
</dbReference>
<dbReference type="Proteomes" id="UP001310386">
    <property type="component" value="Unassembled WGS sequence"/>
</dbReference>
<sequence length="347" mass="38527">MTQSNQAYSYLFERPRDLIEQFIHQAEKVVVGKREVIEKAFIAILCGGHILLEDVPGVGKTLLAKTLAGIVGCSFKRIQFTPDLMPGDVTGVTVFNQKSTEFEFRPGPIMTNLVLADEINRTSPRTQAALLEAMEERSVTVDGRTYPLPEPFILLATQNPLDFEGTMPLPEAQMDRFFMRLHMGYPDKRQEAAMLGNLHGKHPIGSIKPVIVSEELILLQNEVRDVHVDDSLKQYIVSLAQATREDPDILLGASPRASFALMRASQAQAWVLGRTYVIPDDIKMMLEPVLAHRLVLKPDARLAGKSVGEILQFLSENISVPQIGQTVIREDAAAASEGAAVRKKVFW</sequence>
<dbReference type="Gene3D" id="1.10.8.80">
    <property type="entry name" value="Magnesium chelatase subunit I, C-Terminal domain"/>
    <property type="match status" value="1"/>
</dbReference>
<dbReference type="InterPro" id="IPR011703">
    <property type="entry name" value="ATPase_AAA-3"/>
</dbReference>
<gene>
    <name evidence="3" type="ORF">VF724_19875</name>
</gene>
<dbReference type="RefSeq" id="WP_371756006.1">
    <property type="nucleotide sequence ID" value="NZ_JAYJLD010000056.1"/>
</dbReference>
<evidence type="ECO:0000313" key="4">
    <source>
        <dbReference type="Proteomes" id="UP001310386"/>
    </source>
</evidence>
<dbReference type="PIRSF" id="PIRSF002849">
    <property type="entry name" value="AAA_ATPase_chaperone_MoxR_prd"/>
    <property type="match status" value="1"/>
</dbReference>
<feature type="domain" description="ATPase AAA-3" evidence="1">
    <location>
        <begin position="49"/>
        <end position="179"/>
    </location>
</feature>
<organism evidence="3 4">
    <name type="scientific">Ferviditalea candida</name>
    <dbReference type="NCBI Taxonomy" id="3108399"/>
    <lineage>
        <taxon>Bacteria</taxon>
        <taxon>Bacillati</taxon>
        <taxon>Bacillota</taxon>
        <taxon>Bacilli</taxon>
        <taxon>Bacillales</taxon>
        <taxon>Paenibacillaceae</taxon>
        <taxon>Ferviditalea</taxon>
    </lineage>
</organism>